<dbReference type="EMBL" id="JACEIK010000163">
    <property type="protein sequence ID" value="MCD7451345.1"/>
    <property type="molecule type" value="Genomic_DNA"/>
</dbReference>
<keyword evidence="6" id="KW-1185">Reference proteome</keyword>
<organism evidence="5 6">
    <name type="scientific">Datura stramonium</name>
    <name type="common">Jimsonweed</name>
    <name type="synonym">Common thornapple</name>
    <dbReference type="NCBI Taxonomy" id="4076"/>
    <lineage>
        <taxon>Eukaryota</taxon>
        <taxon>Viridiplantae</taxon>
        <taxon>Streptophyta</taxon>
        <taxon>Embryophyta</taxon>
        <taxon>Tracheophyta</taxon>
        <taxon>Spermatophyta</taxon>
        <taxon>Magnoliopsida</taxon>
        <taxon>eudicotyledons</taxon>
        <taxon>Gunneridae</taxon>
        <taxon>Pentapetalae</taxon>
        <taxon>asterids</taxon>
        <taxon>lamiids</taxon>
        <taxon>Solanales</taxon>
        <taxon>Solanaceae</taxon>
        <taxon>Solanoideae</taxon>
        <taxon>Datureae</taxon>
        <taxon>Datura</taxon>
    </lineage>
</organism>
<evidence type="ECO:0000256" key="4">
    <source>
        <dbReference type="RuleBase" id="RU364152"/>
    </source>
</evidence>
<dbReference type="PANTHER" id="PTHR12465">
    <property type="entry name" value="UBIQUITIN SPECIFIC PROTEASE HOMOLOG 49"/>
    <property type="match status" value="1"/>
</dbReference>
<comment type="similarity">
    <text evidence="2 4">Belongs to the Mediator complex subunit 20 family.</text>
</comment>
<accession>A0ABS8RX02</accession>
<comment type="function">
    <text evidence="4">Component of the Mediator complex, a coactivator involved in the regulated transcription of nearly all RNA polymerase II-dependent genes. Mediator functions as a bridge to convey information from gene-specific regulatory proteins to the basal RNA polymerase II transcription machinery. Mediator is recruited to promoters by direct interactions with regulatory proteins and serves as a scaffold for the assembly of a functional preinitiation complex with RNA polymerase II and the general transcription factors.</text>
</comment>
<evidence type="ECO:0000313" key="5">
    <source>
        <dbReference type="EMBL" id="MCD7451345.1"/>
    </source>
</evidence>
<keyword evidence="4" id="KW-0010">Activator</keyword>
<keyword evidence="4" id="KW-0804">Transcription</keyword>
<evidence type="ECO:0000256" key="3">
    <source>
        <dbReference type="ARBA" id="ARBA00023242"/>
    </source>
</evidence>
<reference evidence="5 6" key="1">
    <citation type="journal article" date="2021" name="BMC Genomics">
        <title>Datura genome reveals duplications of psychoactive alkaloid biosynthetic genes and high mutation rate following tissue culture.</title>
        <authorList>
            <person name="Rajewski A."/>
            <person name="Carter-House D."/>
            <person name="Stajich J."/>
            <person name="Litt A."/>
        </authorList>
    </citation>
    <scope>NUCLEOTIDE SEQUENCE [LARGE SCALE GENOMIC DNA]</scope>
    <source>
        <strain evidence="5">AR-01</strain>
    </source>
</reference>
<protein>
    <recommendedName>
        <fullName evidence="4">Mediator of RNA polymerase II transcription subunit 20</fullName>
    </recommendedName>
    <alternativeName>
        <fullName evidence="4">Mediator complex subunit 20</fullName>
    </alternativeName>
</protein>
<dbReference type="InterPro" id="IPR013921">
    <property type="entry name" value="Mediator_Med20"/>
</dbReference>
<keyword evidence="3 4" id="KW-0539">Nucleus</keyword>
<dbReference type="Pfam" id="PF08612">
    <property type="entry name" value="Med20"/>
    <property type="match status" value="1"/>
</dbReference>
<name>A0ABS8RX02_DATST</name>
<proteinExistence type="inferred from homology"/>
<comment type="subcellular location">
    <subcellularLocation>
        <location evidence="1 4">Nucleus</location>
    </subcellularLocation>
</comment>
<evidence type="ECO:0000256" key="2">
    <source>
        <dbReference type="ARBA" id="ARBA00010743"/>
    </source>
</evidence>
<gene>
    <name evidence="4" type="primary">MED20</name>
    <name evidence="5" type="ORF">HAX54_011129</name>
</gene>
<sequence length="288" mass="32705">MFRVNSFRREEPKGRRDFGVQFYLANFSVRLKKGTPSAINNMPIKWVLHWLPNVGTPINSQILTEVSQCVGSFNGIKEGAWKATLTFYKPILKEQADASEFPRDLLGISLQEQPNKHYMVIRGQRLIMEAESSIQMIMERLQSYKTKGALNFEPLDLVMCIFYIMPSVSSRNFQTYPTQHTFNLYSATSPYNCTSRPTNPCSHGKTLAKLTSHLTRLWEESLDFSIGTDVLYHQNVSLRGLTIPYTKPPAHLGHPTLALGHASIELPNLYGYLGHSFDIPRQALEVPP</sequence>
<dbReference type="Proteomes" id="UP000823775">
    <property type="component" value="Unassembled WGS sequence"/>
</dbReference>
<comment type="subunit">
    <text evidence="4">Component of the Mediator complex.</text>
</comment>
<keyword evidence="4" id="KW-0805">Transcription regulation</keyword>
<evidence type="ECO:0000256" key="1">
    <source>
        <dbReference type="ARBA" id="ARBA00004123"/>
    </source>
</evidence>
<dbReference type="PANTHER" id="PTHR12465:SF0">
    <property type="entry name" value="MEDIATOR OF RNA POLYMERASE II TRANSCRIPTION SUBUNIT 20"/>
    <property type="match status" value="1"/>
</dbReference>
<evidence type="ECO:0000313" key="6">
    <source>
        <dbReference type="Proteomes" id="UP000823775"/>
    </source>
</evidence>
<comment type="caution">
    <text evidence="5">The sequence shown here is derived from an EMBL/GenBank/DDBJ whole genome shotgun (WGS) entry which is preliminary data.</text>
</comment>